<dbReference type="InterPro" id="IPR012675">
    <property type="entry name" value="Beta-grasp_dom_sf"/>
</dbReference>
<dbReference type="InterPro" id="IPR023192">
    <property type="entry name" value="TGS-like_dom_sf"/>
</dbReference>
<keyword evidence="5" id="KW-0460">Magnesium</keyword>
<dbReference type="EMBL" id="JANGAC010000006">
    <property type="protein sequence ID" value="MCQ4923297.1"/>
    <property type="molecule type" value="Genomic_DNA"/>
</dbReference>
<dbReference type="Gene3D" id="1.10.150.300">
    <property type="entry name" value="TGS-like domain"/>
    <property type="match status" value="1"/>
</dbReference>
<evidence type="ECO:0000256" key="6">
    <source>
        <dbReference type="HAMAP-Rule" id="MF_00944"/>
    </source>
</evidence>
<dbReference type="PANTHER" id="PTHR23305:SF18">
    <property type="entry name" value="OBG-TYPE G DOMAIN-CONTAINING PROTEIN"/>
    <property type="match status" value="1"/>
</dbReference>
<dbReference type="CDD" id="cd04867">
    <property type="entry name" value="TGS_YchF_OLA1"/>
    <property type="match status" value="1"/>
</dbReference>
<dbReference type="SUPFAM" id="SSF81271">
    <property type="entry name" value="TGS-like"/>
    <property type="match status" value="1"/>
</dbReference>
<dbReference type="InterPro" id="IPR012676">
    <property type="entry name" value="TGS-like"/>
</dbReference>
<evidence type="ECO:0000256" key="4">
    <source>
        <dbReference type="ARBA" id="ARBA00022840"/>
    </source>
</evidence>
<evidence type="ECO:0000256" key="5">
    <source>
        <dbReference type="ARBA" id="ARBA00022842"/>
    </source>
</evidence>
<sequence length="362" mass="40519">MKIGLIGLPTVGKTSLFNLLTGSDIEITGFSQGKVEAHLGIAKIPDERIDFLSNMYQSRKTTYATIEVIDVPGLVKGSSTGQGVGNQFLDNIRKADLLVHVLRVFDNDNVIHAEGSIDPMRDIETINLELLFADLGIIENRIERIETSKKVTKENLAELEVLKKCREGLENGLLLHNIDLSDEEKDILKTFSFLSEKPMILVANIDENQLMEKDYSGRQSLIDFAKSVNTPLIELSIKTELEISELDPEDREMFIEDLGIIESGIDILAKTAYDYLGLISFLTAGKDEVRAWTIRKDTKSKEAAGKIHSDIEKGFIRAEVCKFVDLKEYGSMVKAKEKGLVTLEGKEYIVDDGDIIEFRFNV</sequence>
<dbReference type="Pfam" id="PF01926">
    <property type="entry name" value="MMR_HSR1"/>
    <property type="match status" value="1"/>
</dbReference>
<keyword evidence="4 6" id="KW-0067">ATP-binding</keyword>
<accession>A0ABT1SBE2</accession>
<dbReference type="RefSeq" id="WP_256311303.1">
    <property type="nucleotide sequence ID" value="NZ_JANGAC010000006.1"/>
</dbReference>
<dbReference type="InterPro" id="IPR004095">
    <property type="entry name" value="TGS"/>
</dbReference>
<feature type="domain" description="TGS" evidence="8">
    <location>
        <begin position="277"/>
        <end position="360"/>
    </location>
</feature>
<comment type="cofactor">
    <cofactor evidence="1">
        <name>Mg(2+)</name>
        <dbReference type="ChEBI" id="CHEBI:18420"/>
    </cofactor>
</comment>
<dbReference type="PIRSF" id="PIRSF006641">
    <property type="entry name" value="CHP00092"/>
    <property type="match status" value="1"/>
</dbReference>
<keyword evidence="2" id="KW-0479">Metal-binding</keyword>
<comment type="similarity">
    <text evidence="6">Belongs to the TRAFAC class OBG-HflX-like GTPase superfamily. OBG GTPase family. YchF/OLA1 subfamily.</text>
</comment>
<dbReference type="Pfam" id="PF06071">
    <property type="entry name" value="YchF-GTPase_C"/>
    <property type="match status" value="1"/>
</dbReference>
<dbReference type="HAMAP" id="MF_00944">
    <property type="entry name" value="YchF_OLA1_ATPase"/>
    <property type="match status" value="1"/>
</dbReference>
<dbReference type="InterPro" id="IPR006073">
    <property type="entry name" value="GTP-bd"/>
</dbReference>
<dbReference type="InterPro" id="IPR004396">
    <property type="entry name" value="ATPase_YchF/OLA1"/>
</dbReference>
<dbReference type="NCBIfam" id="TIGR00092">
    <property type="entry name" value="redox-regulated ATPase YchF"/>
    <property type="match status" value="1"/>
</dbReference>
<reference evidence="9 10" key="1">
    <citation type="submission" date="2022-06" db="EMBL/GenBank/DDBJ databases">
        <title>Isolation of gut microbiota from human fecal samples.</title>
        <authorList>
            <person name="Pamer E.G."/>
            <person name="Barat B."/>
            <person name="Waligurski E."/>
            <person name="Medina S."/>
            <person name="Paddock L."/>
            <person name="Mostad J."/>
        </authorList>
    </citation>
    <scope>NUCLEOTIDE SEQUENCE [LARGE SCALE GENOMIC DNA]</scope>
    <source>
        <strain evidence="9 10">DFI.7.95</strain>
    </source>
</reference>
<keyword evidence="3 6" id="KW-0547">Nucleotide-binding</keyword>
<evidence type="ECO:0000256" key="3">
    <source>
        <dbReference type="ARBA" id="ARBA00022741"/>
    </source>
</evidence>
<evidence type="ECO:0000313" key="10">
    <source>
        <dbReference type="Proteomes" id="UP001524478"/>
    </source>
</evidence>
<dbReference type="SUPFAM" id="SSF52540">
    <property type="entry name" value="P-loop containing nucleoside triphosphate hydrolases"/>
    <property type="match status" value="1"/>
</dbReference>
<dbReference type="PANTHER" id="PTHR23305">
    <property type="entry name" value="OBG GTPASE FAMILY"/>
    <property type="match status" value="1"/>
</dbReference>
<comment type="caution">
    <text evidence="6">Lacks conserved residue(s) required for the propagation of feature annotation.</text>
</comment>
<dbReference type="Gene3D" id="3.40.50.300">
    <property type="entry name" value="P-loop containing nucleotide triphosphate hydrolases"/>
    <property type="match status" value="1"/>
</dbReference>
<comment type="caution">
    <text evidence="9">The sequence shown here is derived from an EMBL/GenBank/DDBJ whole genome shotgun (WGS) entry which is preliminary data.</text>
</comment>
<evidence type="ECO:0000256" key="2">
    <source>
        <dbReference type="ARBA" id="ARBA00022723"/>
    </source>
</evidence>
<dbReference type="PRINTS" id="PR00326">
    <property type="entry name" value="GTP1OBG"/>
</dbReference>
<dbReference type="InterPro" id="IPR027417">
    <property type="entry name" value="P-loop_NTPase"/>
</dbReference>
<evidence type="ECO:0000313" key="9">
    <source>
        <dbReference type="EMBL" id="MCQ4923297.1"/>
    </source>
</evidence>
<gene>
    <name evidence="6 9" type="primary">ychF</name>
    <name evidence="9" type="ORF">NE686_09390</name>
</gene>
<dbReference type="PROSITE" id="PS51880">
    <property type="entry name" value="TGS"/>
    <property type="match status" value="1"/>
</dbReference>
<feature type="domain" description="OBG-type G" evidence="7">
    <location>
        <begin position="1"/>
        <end position="255"/>
    </location>
</feature>
<dbReference type="InterPro" id="IPR013029">
    <property type="entry name" value="YchF_C"/>
</dbReference>
<name>A0ABT1SBE2_9FIRM</name>
<evidence type="ECO:0000259" key="7">
    <source>
        <dbReference type="PROSITE" id="PS51710"/>
    </source>
</evidence>
<dbReference type="Gene3D" id="3.10.20.30">
    <property type="match status" value="1"/>
</dbReference>
<keyword evidence="10" id="KW-1185">Reference proteome</keyword>
<protein>
    <recommendedName>
        <fullName evidence="6">Ribosome-binding ATPase YchF</fullName>
    </recommendedName>
</protein>
<evidence type="ECO:0000256" key="1">
    <source>
        <dbReference type="ARBA" id="ARBA00001946"/>
    </source>
</evidence>
<organism evidence="9 10">
    <name type="scientific">Tissierella carlieri</name>
    <dbReference type="NCBI Taxonomy" id="689904"/>
    <lineage>
        <taxon>Bacteria</taxon>
        <taxon>Bacillati</taxon>
        <taxon>Bacillota</taxon>
        <taxon>Tissierellia</taxon>
        <taxon>Tissierellales</taxon>
        <taxon>Tissierellaceae</taxon>
        <taxon>Tissierella</taxon>
    </lineage>
</organism>
<dbReference type="Proteomes" id="UP001524478">
    <property type="component" value="Unassembled WGS sequence"/>
</dbReference>
<dbReference type="PROSITE" id="PS51710">
    <property type="entry name" value="G_OBG"/>
    <property type="match status" value="1"/>
</dbReference>
<proteinExistence type="inferred from homology"/>
<evidence type="ECO:0000259" key="8">
    <source>
        <dbReference type="PROSITE" id="PS51880"/>
    </source>
</evidence>
<dbReference type="InterPro" id="IPR031167">
    <property type="entry name" value="G_OBG"/>
</dbReference>
<comment type="function">
    <text evidence="6">ATPase that binds to both the 70S ribosome and the 50S ribosomal subunit in a nucleotide-independent manner.</text>
</comment>